<keyword evidence="1" id="KW-0472">Membrane</keyword>
<accession>A0A6C0I1V8</accession>
<keyword evidence="1" id="KW-0812">Transmembrane</keyword>
<protein>
    <submittedName>
        <fullName evidence="2">Uncharacterized protein</fullName>
    </submittedName>
</protein>
<feature type="transmembrane region" description="Helical" evidence="1">
    <location>
        <begin position="15"/>
        <end position="33"/>
    </location>
</feature>
<feature type="transmembrane region" description="Helical" evidence="1">
    <location>
        <begin position="45"/>
        <end position="69"/>
    </location>
</feature>
<feature type="transmembrane region" description="Helical" evidence="1">
    <location>
        <begin position="81"/>
        <end position="102"/>
    </location>
</feature>
<evidence type="ECO:0000313" key="2">
    <source>
        <dbReference type="EMBL" id="QHT86123.1"/>
    </source>
</evidence>
<keyword evidence="1" id="KW-1133">Transmembrane helix</keyword>
<dbReference type="AlphaFoldDB" id="A0A6C0I1V8"/>
<organism evidence="2">
    <name type="scientific">viral metagenome</name>
    <dbReference type="NCBI Taxonomy" id="1070528"/>
    <lineage>
        <taxon>unclassified sequences</taxon>
        <taxon>metagenomes</taxon>
        <taxon>organismal metagenomes</taxon>
    </lineage>
</organism>
<reference evidence="2" key="1">
    <citation type="journal article" date="2020" name="Nature">
        <title>Giant virus diversity and host interactions through global metagenomics.</title>
        <authorList>
            <person name="Schulz F."/>
            <person name="Roux S."/>
            <person name="Paez-Espino D."/>
            <person name="Jungbluth S."/>
            <person name="Walsh D.A."/>
            <person name="Denef V.J."/>
            <person name="McMahon K.D."/>
            <person name="Konstantinidis K.T."/>
            <person name="Eloe-Fadrosh E.A."/>
            <person name="Kyrpides N.C."/>
            <person name="Woyke T."/>
        </authorList>
    </citation>
    <scope>NUCLEOTIDE SEQUENCE</scope>
    <source>
        <strain evidence="2">GVMAG-M-3300023184-184</strain>
    </source>
</reference>
<sequence length="103" mass="11423">MAVAGLKNLCTPASIYLGISLIAIFIMAIQNYISGSANVYCLGSYSCVVSSTLLVFMIKLIYVLFWTWILNLICRAGAPGLSWLLVLFPFILFFVLLAYIMIQ</sequence>
<dbReference type="EMBL" id="MN740058">
    <property type="protein sequence ID" value="QHT86123.1"/>
    <property type="molecule type" value="Genomic_DNA"/>
</dbReference>
<evidence type="ECO:0000256" key="1">
    <source>
        <dbReference type="SAM" id="Phobius"/>
    </source>
</evidence>
<proteinExistence type="predicted"/>
<name>A0A6C0I1V8_9ZZZZ</name>